<feature type="transmembrane region" description="Helical" evidence="1">
    <location>
        <begin position="121"/>
        <end position="142"/>
    </location>
</feature>
<dbReference type="EMBL" id="MHSS01000001">
    <property type="protein sequence ID" value="OHA49038.1"/>
    <property type="molecule type" value="Genomic_DNA"/>
</dbReference>
<sequence length="274" mass="29746">MLIFISIFLGLMPSLVWLMIFLREDVRPHPNRLVIRTFLWGAFITVPVLFLGILAQCIFLGCAFSGAENGVFGPLLSGIPEPLPRILFMFLGIALVEELSKFFAARMSVLRDPSFNEPVDAMLFLVIAALGFAAVENIAFVLNAPVQTAGLLGGVIPILAMRFLSATLLHSIASGIIGYTIARALFDNQLHKGVILIGIAIAATVHGLYNGLLESGVPNILSDKNLGDFFVSSGVVMGLLLAGGVVLWLMFQHVRALSRIHSWRNNHGKVTLLR</sequence>
<name>A0A1G2PL51_9BACT</name>
<keyword evidence="1" id="KW-0472">Membrane</keyword>
<dbReference type="AlphaFoldDB" id="A0A1G2PL51"/>
<feature type="transmembrane region" description="Helical" evidence="1">
    <location>
        <begin position="154"/>
        <end position="181"/>
    </location>
</feature>
<dbReference type="InterPro" id="IPR026898">
    <property type="entry name" value="PrsW"/>
</dbReference>
<feature type="transmembrane region" description="Helical" evidence="1">
    <location>
        <begin position="229"/>
        <end position="251"/>
    </location>
</feature>
<dbReference type="PANTHER" id="PTHR36844:SF1">
    <property type="entry name" value="PROTEASE PRSW"/>
    <property type="match status" value="1"/>
</dbReference>
<accession>A0A1G2PL51</accession>
<dbReference type="Pfam" id="PF13367">
    <property type="entry name" value="PrsW-protease"/>
    <property type="match status" value="1"/>
</dbReference>
<dbReference type="PANTHER" id="PTHR36844">
    <property type="entry name" value="PROTEASE PRSW"/>
    <property type="match status" value="1"/>
</dbReference>
<proteinExistence type="predicted"/>
<reference evidence="2 3" key="1">
    <citation type="journal article" date="2016" name="Nat. Commun.">
        <title>Thousands of microbial genomes shed light on interconnected biogeochemical processes in an aquifer system.</title>
        <authorList>
            <person name="Anantharaman K."/>
            <person name="Brown C.T."/>
            <person name="Hug L.A."/>
            <person name="Sharon I."/>
            <person name="Castelle C.J."/>
            <person name="Probst A.J."/>
            <person name="Thomas B.C."/>
            <person name="Singh A."/>
            <person name="Wilkins M.J."/>
            <person name="Karaoz U."/>
            <person name="Brodie E.L."/>
            <person name="Williams K.H."/>
            <person name="Hubbard S.S."/>
            <person name="Banfield J.F."/>
        </authorList>
    </citation>
    <scope>NUCLEOTIDE SEQUENCE [LARGE SCALE GENOMIC DNA]</scope>
</reference>
<protein>
    <recommendedName>
        <fullName evidence="4">Protease PrsW</fullName>
    </recommendedName>
</protein>
<evidence type="ECO:0000313" key="3">
    <source>
        <dbReference type="Proteomes" id="UP000177629"/>
    </source>
</evidence>
<evidence type="ECO:0008006" key="4">
    <source>
        <dbReference type="Google" id="ProtNLM"/>
    </source>
</evidence>
<feature type="transmembrane region" description="Helical" evidence="1">
    <location>
        <begin position="38"/>
        <end position="66"/>
    </location>
</feature>
<comment type="caution">
    <text evidence="2">The sequence shown here is derived from an EMBL/GenBank/DDBJ whole genome shotgun (WGS) entry which is preliminary data.</text>
</comment>
<organism evidence="2 3">
    <name type="scientific">Candidatus Terrybacteria bacterium RIFCSPHIGHO2_01_FULL_48_17</name>
    <dbReference type="NCBI Taxonomy" id="1802362"/>
    <lineage>
        <taxon>Bacteria</taxon>
        <taxon>Candidatus Terryibacteriota</taxon>
    </lineage>
</organism>
<gene>
    <name evidence="2" type="ORF">A2806_01700</name>
</gene>
<evidence type="ECO:0000313" key="2">
    <source>
        <dbReference type="EMBL" id="OHA49038.1"/>
    </source>
</evidence>
<dbReference type="STRING" id="1802362.A2806_01700"/>
<feature type="transmembrane region" description="Helical" evidence="1">
    <location>
        <begin position="193"/>
        <end position="209"/>
    </location>
</feature>
<dbReference type="Proteomes" id="UP000177629">
    <property type="component" value="Unassembled WGS sequence"/>
</dbReference>
<keyword evidence="1" id="KW-1133">Transmembrane helix</keyword>
<dbReference type="GO" id="GO:0008233">
    <property type="term" value="F:peptidase activity"/>
    <property type="evidence" value="ECO:0007669"/>
    <property type="project" value="InterPro"/>
</dbReference>
<feature type="transmembrane region" description="Helical" evidence="1">
    <location>
        <begin position="6"/>
        <end position="26"/>
    </location>
</feature>
<evidence type="ECO:0000256" key="1">
    <source>
        <dbReference type="SAM" id="Phobius"/>
    </source>
</evidence>
<keyword evidence="1" id="KW-0812">Transmembrane</keyword>